<dbReference type="SUPFAM" id="SSF53448">
    <property type="entry name" value="Nucleotide-diphospho-sugar transferases"/>
    <property type="match status" value="1"/>
</dbReference>
<proteinExistence type="predicted"/>
<dbReference type="GO" id="GO:0047343">
    <property type="term" value="F:glucose-1-phosphate cytidylyltransferase activity"/>
    <property type="evidence" value="ECO:0007669"/>
    <property type="project" value="InterPro"/>
</dbReference>
<dbReference type="CDD" id="cd02524">
    <property type="entry name" value="G1P_cytidylyltransferase"/>
    <property type="match status" value="1"/>
</dbReference>
<dbReference type="Proteomes" id="UP000220828">
    <property type="component" value="Unassembled WGS sequence"/>
</dbReference>
<dbReference type="Pfam" id="PF00483">
    <property type="entry name" value="NTP_transferase"/>
    <property type="match status" value="1"/>
</dbReference>
<evidence type="ECO:0000259" key="1">
    <source>
        <dbReference type="Pfam" id="PF00483"/>
    </source>
</evidence>
<evidence type="ECO:0000313" key="5">
    <source>
        <dbReference type="Proteomes" id="UP000320773"/>
    </source>
</evidence>
<dbReference type="NCBIfam" id="TIGR02623">
    <property type="entry name" value="G1P_cyt_trans"/>
    <property type="match status" value="1"/>
</dbReference>
<keyword evidence="2" id="KW-0808">Transferase</keyword>
<feature type="domain" description="Nucleotidyl transferase" evidence="1">
    <location>
        <begin position="2"/>
        <end position="212"/>
    </location>
</feature>
<evidence type="ECO:0000313" key="2">
    <source>
        <dbReference type="EMBL" id="PDS24647.1"/>
    </source>
</evidence>
<comment type="caution">
    <text evidence="2">The sequence shown here is derived from an EMBL/GenBank/DDBJ whole genome shotgun (WGS) entry which is preliminary data.</text>
</comment>
<name>A0A2H3KVQ4_9FLAO</name>
<reference evidence="2 4" key="1">
    <citation type="submission" date="2017-09" db="EMBL/GenBank/DDBJ databases">
        <title>Whole genomes of Flavobacteriaceae.</title>
        <authorList>
            <person name="Stine C."/>
            <person name="Li C."/>
            <person name="Tadesse D."/>
        </authorList>
    </citation>
    <scope>NUCLEOTIDE SEQUENCE [LARGE SCALE GENOMIC DNA]</scope>
    <source>
        <strain evidence="2 4">ATCC 35036</strain>
    </source>
</reference>
<dbReference type="PANTHER" id="PTHR47183">
    <property type="entry name" value="GLUCOSE-1-PHOSPHATE CYTIDYLYLTRANSFERASE-RELATED"/>
    <property type="match status" value="1"/>
</dbReference>
<dbReference type="InterPro" id="IPR005835">
    <property type="entry name" value="NTP_transferase_dom"/>
</dbReference>
<protein>
    <submittedName>
        <fullName evidence="2">Glucose-1-phosphate cytidylyltransferase</fullName>
    </submittedName>
</protein>
<organism evidence="2 4">
    <name type="scientific">Flavobacterium branchiophilum</name>
    <dbReference type="NCBI Taxonomy" id="55197"/>
    <lineage>
        <taxon>Bacteria</taxon>
        <taxon>Pseudomonadati</taxon>
        <taxon>Bacteroidota</taxon>
        <taxon>Flavobacteriia</taxon>
        <taxon>Flavobacteriales</taxon>
        <taxon>Flavobacteriaceae</taxon>
        <taxon>Flavobacterium</taxon>
    </lineage>
</organism>
<dbReference type="InterPro" id="IPR029044">
    <property type="entry name" value="Nucleotide-diphossugar_trans"/>
</dbReference>
<gene>
    <name evidence="2" type="primary">rfbF</name>
    <name evidence="2" type="ORF">B0A77_07685</name>
    <name evidence="3" type="ORF">BC670_2193</name>
</gene>
<accession>A0A2H3KVQ4</accession>
<dbReference type="InterPro" id="IPR046981">
    <property type="entry name" value="G1P_cyt_trans"/>
</dbReference>
<evidence type="ECO:0000313" key="4">
    <source>
        <dbReference type="Proteomes" id="UP000220828"/>
    </source>
</evidence>
<dbReference type="RefSeq" id="WP_089080094.1">
    <property type="nucleotide sequence ID" value="NZ_PCMW01000040.1"/>
</dbReference>
<dbReference type="GO" id="GO:0009243">
    <property type="term" value="P:O antigen biosynthetic process"/>
    <property type="evidence" value="ECO:0007669"/>
    <property type="project" value="InterPro"/>
</dbReference>
<dbReference type="EMBL" id="VFPJ01000001">
    <property type="protein sequence ID" value="TQM41249.1"/>
    <property type="molecule type" value="Genomic_DNA"/>
</dbReference>
<dbReference type="EMBL" id="PCMW01000040">
    <property type="protein sequence ID" value="PDS24647.1"/>
    <property type="molecule type" value="Genomic_DNA"/>
</dbReference>
<dbReference type="InterPro" id="IPR013446">
    <property type="entry name" value="G1P_cyt_trans-like"/>
</dbReference>
<evidence type="ECO:0000313" key="3">
    <source>
        <dbReference type="EMBL" id="TQM41249.1"/>
    </source>
</evidence>
<dbReference type="OrthoDB" id="9813880at2"/>
<dbReference type="Gene3D" id="3.90.550.10">
    <property type="entry name" value="Spore Coat Polysaccharide Biosynthesis Protein SpsA, Chain A"/>
    <property type="match status" value="1"/>
</dbReference>
<reference evidence="3 5" key="2">
    <citation type="submission" date="2019-06" db="EMBL/GenBank/DDBJ databases">
        <title>Genomic Encyclopedia of Archaeal and Bacterial Type Strains, Phase II (KMG-II): from individual species to whole genera.</title>
        <authorList>
            <person name="Goeker M."/>
        </authorList>
    </citation>
    <scope>NUCLEOTIDE SEQUENCE [LARGE SCALE GENOMIC DNA]</scope>
    <source>
        <strain evidence="3 5">DSM 24789</strain>
    </source>
</reference>
<dbReference type="AlphaFoldDB" id="A0A2H3KVQ4"/>
<dbReference type="PANTHER" id="PTHR47183:SF1">
    <property type="entry name" value="GLUCOSE-1-PHOSPHATE CYTIDYLYLTRANSFERASE"/>
    <property type="match status" value="1"/>
</dbReference>
<keyword evidence="2" id="KW-0548">Nucleotidyltransferase</keyword>
<dbReference type="Proteomes" id="UP000320773">
    <property type="component" value="Unassembled WGS sequence"/>
</dbReference>
<sequence length="258" mass="29933">MKVVIFAGGKGTRISEESHLKPKPMIEIGGKPILWHIMKIYEKHGFTEFILCLGYKGNAIKEYFVNYFSYNADITIELQNNTIEVHHTKAENFKVTLVDTGLDTMTAGRLQRVEKYIQEDTFMLTYGDGVADVNISELVDYHHSHGKLATMTAIIPEGRFGTMDIADDGIVNNFKEKPKNDNHWINGGFFVLNKEVFKYLNQDMTDIMWEEQPLIQLTADKQLMTFKHHGFWKCMDAMRDKEELEKMWDKGNAPWKIW</sequence>